<dbReference type="Proteomes" id="UP000286045">
    <property type="component" value="Unassembled WGS sequence"/>
</dbReference>
<evidence type="ECO:0000313" key="1">
    <source>
        <dbReference type="EMBL" id="RWA06906.1"/>
    </source>
</evidence>
<evidence type="ECO:0008006" key="3">
    <source>
        <dbReference type="Google" id="ProtNLM"/>
    </source>
</evidence>
<gene>
    <name evidence="1" type="ORF">EKO27_g8199</name>
</gene>
<proteinExistence type="predicted"/>
<protein>
    <recommendedName>
        <fullName evidence="3">F-box domain-containing protein</fullName>
    </recommendedName>
</protein>
<comment type="caution">
    <text evidence="1">The sequence shown here is derived from an EMBL/GenBank/DDBJ whole genome shotgun (WGS) entry which is preliminary data.</text>
</comment>
<sequence>MKSPILMLPREIIWHIMTSCHSLETAFNMVKTCKQMRYDFMSGGGLLIYAILSRSLGPSRVAIATARHAAVHAAWKHRPDPDLRPQHNAGQYLHHTMAFCSKYLSRQGTELRVPKASFTLAMGLYIEHIDAIIINMSKNLAWRILNPIFQEGPVYIINPSPIELEKMSKAIYILDMVLHLFSYKRNNPYYPDESFNTFWSCFAP</sequence>
<evidence type="ECO:0000313" key="2">
    <source>
        <dbReference type="Proteomes" id="UP000286045"/>
    </source>
</evidence>
<name>A0A439CXQ1_9PEZI</name>
<dbReference type="EMBL" id="RYZI01000298">
    <property type="protein sequence ID" value="RWA06906.1"/>
    <property type="molecule type" value="Genomic_DNA"/>
</dbReference>
<organism evidence="1 2">
    <name type="scientific">Xylaria grammica</name>
    <dbReference type="NCBI Taxonomy" id="363999"/>
    <lineage>
        <taxon>Eukaryota</taxon>
        <taxon>Fungi</taxon>
        <taxon>Dikarya</taxon>
        <taxon>Ascomycota</taxon>
        <taxon>Pezizomycotina</taxon>
        <taxon>Sordariomycetes</taxon>
        <taxon>Xylariomycetidae</taxon>
        <taxon>Xylariales</taxon>
        <taxon>Xylariaceae</taxon>
        <taxon>Xylaria</taxon>
    </lineage>
</organism>
<reference evidence="1 2" key="1">
    <citation type="submission" date="2018-12" db="EMBL/GenBank/DDBJ databases">
        <title>Draft genome sequence of Xylaria grammica IHI A82.</title>
        <authorList>
            <person name="Buettner E."/>
            <person name="Kellner H."/>
        </authorList>
    </citation>
    <scope>NUCLEOTIDE SEQUENCE [LARGE SCALE GENOMIC DNA]</scope>
    <source>
        <strain evidence="1 2">IHI A82</strain>
    </source>
</reference>
<accession>A0A439CXQ1</accession>
<keyword evidence="2" id="KW-1185">Reference proteome</keyword>
<dbReference type="AlphaFoldDB" id="A0A439CXQ1"/>